<reference evidence="1" key="1">
    <citation type="journal article" date="2020" name="Nature">
        <title>Giant virus diversity and host interactions through global metagenomics.</title>
        <authorList>
            <person name="Schulz F."/>
            <person name="Roux S."/>
            <person name="Paez-Espino D."/>
            <person name="Jungbluth S."/>
            <person name="Walsh D.A."/>
            <person name="Denef V.J."/>
            <person name="McMahon K.D."/>
            <person name="Konstantinidis K.T."/>
            <person name="Eloe-Fadrosh E.A."/>
            <person name="Kyrpides N.C."/>
            <person name="Woyke T."/>
        </authorList>
    </citation>
    <scope>NUCLEOTIDE SEQUENCE</scope>
    <source>
        <strain evidence="1">GVMAG-M-3300018416-26</strain>
    </source>
</reference>
<name>A0A6C0BS75_9ZZZZ</name>
<proteinExistence type="predicted"/>
<protein>
    <submittedName>
        <fullName evidence="1">Uncharacterized protein</fullName>
    </submittedName>
</protein>
<dbReference type="Pfam" id="PF23827">
    <property type="entry name" value="DUF7197"/>
    <property type="match status" value="1"/>
</dbReference>
<dbReference type="InterPro" id="IPR055621">
    <property type="entry name" value="DUF7197"/>
</dbReference>
<accession>A0A6C0BS75</accession>
<sequence>MKDNNNNELLLLSLSKYYSSNLDKLQEILPIIGKSSKISLRLIDWFVTNYCKKNNVVLVKKNSNNDEYFNVYSNYRSQLKAFKKIQFDPFRRRDRIDFYYSSEKFVETTIGQLNFFRWFLENDLLIYVKKNSQPIENDMIVCNSDNHHKQSKDHEVASKKYERIHDNDHVRTTDDFQMKNNTLLNNKPRSMIKQMTKFNGFTTISFT</sequence>
<dbReference type="AlphaFoldDB" id="A0A6C0BS75"/>
<dbReference type="EMBL" id="MN739218">
    <property type="protein sequence ID" value="QHS94248.1"/>
    <property type="molecule type" value="Genomic_DNA"/>
</dbReference>
<evidence type="ECO:0000313" key="1">
    <source>
        <dbReference type="EMBL" id="QHS94248.1"/>
    </source>
</evidence>
<organism evidence="1">
    <name type="scientific">viral metagenome</name>
    <dbReference type="NCBI Taxonomy" id="1070528"/>
    <lineage>
        <taxon>unclassified sequences</taxon>
        <taxon>metagenomes</taxon>
        <taxon>organismal metagenomes</taxon>
    </lineage>
</organism>